<evidence type="ECO:0000256" key="6">
    <source>
        <dbReference type="SAM" id="MobiDB-lite"/>
    </source>
</evidence>
<dbReference type="Pfam" id="PF04505">
    <property type="entry name" value="CD225"/>
    <property type="match status" value="1"/>
</dbReference>
<dbReference type="PANTHER" id="PTHR14948:SF1">
    <property type="entry name" value="TRAFFICKING REGULATOR OF GLUT4 1"/>
    <property type="match status" value="1"/>
</dbReference>
<reference evidence="8" key="1">
    <citation type="journal article" date="2023" name="Science">
        <title>Genome structures resolve the early diversification of teleost fishes.</title>
        <authorList>
            <person name="Parey E."/>
            <person name="Louis A."/>
            <person name="Montfort J."/>
            <person name="Bouchez O."/>
            <person name="Roques C."/>
            <person name="Iampietro C."/>
            <person name="Lluch J."/>
            <person name="Castinel A."/>
            <person name="Donnadieu C."/>
            <person name="Desvignes T."/>
            <person name="Floi Bucao C."/>
            <person name="Jouanno E."/>
            <person name="Wen M."/>
            <person name="Mejri S."/>
            <person name="Dirks R."/>
            <person name="Jansen H."/>
            <person name="Henkel C."/>
            <person name="Chen W.J."/>
            <person name="Zahm M."/>
            <person name="Cabau C."/>
            <person name="Klopp C."/>
            <person name="Thompson A.W."/>
            <person name="Robinson-Rechavi M."/>
            <person name="Braasch I."/>
            <person name="Lecointre G."/>
            <person name="Bobe J."/>
            <person name="Postlethwait J.H."/>
            <person name="Berthelot C."/>
            <person name="Roest Crollius H."/>
            <person name="Guiguen Y."/>
        </authorList>
    </citation>
    <scope>NUCLEOTIDE SEQUENCE</scope>
    <source>
        <strain evidence="8">Concon-B</strain>
    </source>
</reference>
<organism evidence="8 9">
    <name type="scientific">Conger conger</name>
    <name type="common">Conger eel</name>
    <name type="synonym">Muraena conger</name>
    <dbReference type="NCBI Taxonomy" id="82655"/>
    <lineage>
        <taxon>Eukaryota</taxon>
        <taxon>Metazoa</taxon>
        <taxon>Chordata</taxon>
        <taxon>Craniata</taxon>
        <taxon>Vertebrata</taxon>
        <taxon>Euteleostomi</taxon>
        <taxon>Actinopterygii</taxon>
        <taxon>Neopterygii</taxon>
        <taxon>Teleostei</taxon>
        <taxon>Anguilliformes</taxon>
        <taxon>Congridae</taxon>
        <taxon>Conger</taxon>
    </lineage>
</organism>
<dbReference type="OrthoDB" id="9049275at2759"/>
<dbReference type="EMBL" id="JAFJMO010000005">
    <property type="protein sequence ID" value="KAJ8275508.1"/>
    <property type="molecule type" value="Genomic_DNA"/>
</dbReference>
<dbReference type="InterPro" id="IPR051423">
    <property type="entry name" value="CD225/Dispanin"/>
</dbReference>
<proteinExistence type="inferred from homology"/>
<dbReference type="InterPro" id="IPR007593">
    <property type="entry name" value="CD225/Dispanin_fam"/>
</dbReference>
<gene>
    <name evidence="8" type="ORF">COCON_G00072600</name>
</gene>
<dbReference type="GO" id="GO:0016020">
    <property type="term" value="C:membrane"/>
    <property type="evidence" value="ECO:0007669"/>
    <property type="project" value="UniProtKB-SubCell"/>
</dbReference>
<evidence type="ECO:0008006" key="10">
    <source>
        <dbReference type="Google" id="ProtNLM"/>
    </source>
</evidence>
<feature type="transmembrane region" description="Helical" evidence="7">
    <location>
        <begin position="164"/>
        <end position="188"/>
    </location>
</feature>
<dbReference type="PANTHER" id="PTHR14948">
    <property type="entry name" value="NG5"/>
    <property type="match status" value="1"/>
</dbReference>
<dbReference type="AlphaFoldDB" id="A0A9Q1DN35"/>
<comment type="subcellular location">
    <subcellularLocation>
        <location evidence="1">Membrane</location>
    </subcellularLocation>
</comment>
<accession>A0A9Q1DN35</accession>
<evidence type="ECO:0000313" key="8">
    <source>
        <dbReference type="EMBL" id="KAJ8275508.1"/>
    </source>
</evidence>
<protein>
    <recommendedName>
        <fullName evidence="10">Tumor suppressor candidate 5</fullName>
    </recommendedName>
</protein>
<keyword evidence="3 7" id="KW-0812">Transmembrane</keyword>
<feature type="compositionally biased region" description="Polar residues" evidence="6">
    <location>
        <begin position="73"/>
        <end position="87"/>
    </location>
</feature>
<evidence type="ECO:0000256" key="1">
    <source>
        <dbReference type="ARBA" id="ARBA00004370"/>
    </source>
</evidence>
<name>A0A9Q1DN35_CONCO</name>
<evidence type="ECO:0000256" key="2">
    <source>
        <dbReference type="ARBA" id="ARBA00006843"/>
    </source>
</evidence>
<sequence>MLKVHLTGKVSENITAELWPVVADDFLRAVQPAESQETEKLLCAITTEPSRDGNVKISNSFTANLGSVKSLDSEQNGHSSPVRSGSAGQLGARPLSPSRVSLSRSSLGNNVKEQPPPQDYLILVVLSCFCPVWPVSIVALVYSVMSRSSLAQGDVDGARRLGRVARFLSIAAILIGILVITVCVITYFT</sequence>
<feature type="region of interest" description="Disordered" evidence="6">
    <location>
        <begin position="70"/>
        <end position="114"/>
    </location>
</feature>
<evidence type="ECO:0000256" key="4">
    <source>
        <dbReference type="ARBA" id="ARBA00022989"/>
    </source>
</evidence>
<evidence type="ECO:0000256" key="3">
    <source>
        <dbReference type="ARBA" id="ARBA00022692"/>
    </source>
</evidence>
<evidence type="ECO:0000313" key="9">
    <source>
        <dbReference type="Proteomes" id="UP001152803"/>
    </source>
</evidence>
<comment type="caution">
    <text evidence="8">The sequence shown here is derived from an EMBL/GenBank/DDBJ whole genome shotgun (WGS) entry which is preliminary data.</text>
</comment>
<evidence type="ECO:0000256" key="5">
    <source>
        <dbReference type="ARBA" id="ARBA00023136"/>
    </source>
</evidence>
<feature type="compositionally biased region" description="Low complexity" evidence="6">
    <location>
        <begin position="93"/>
        <end position="107"/>
    </location>
</feature>
<dbReference type="Proteomes" id="UP001152803">
    <property type="component" value="Unassembled WGS sequence"/>
</dbReference>
<comment type="similarity">
    <text evidence="2">Belongs to the CD225/Dispanin family.</text>
</comment>
<keyword evidence="5 7" id="KW-0472">Membrane</keyword>
<feature type="transmembrane region" description="Helical" evidence="7">
    <location>
        <begin position="120"/>
        <end position="144"/>
    </location>
</feature>
<evidence type="ECO:0000256" key="7">
    <source>
        <dbReference type="SAM" id="Phobius"/>
    </source>
</evidence>
<keyword evidence="9" id="KW-1185">Reference proteome</keyword>
<keyword evidence="4 7" id="KW-1133">Transmembrane helix</keyword>